<keyword evidence="2" id="KW-0808">Transferase</keyword>
<feature type="domain" description="Glycosyltransferase 2-like" evidence="1">
    <location>
        <begin position="4"/>
        <end position="162"/>
    </location>
</feature>
<dbReference type="InterPro" id="IPR001173">
    <property type="entry name" value="Glyco_trans_2-like"/>
</dbReference>
<dbReference type="PANTHER" id="PTHR48090">
    <property type="entry name" value="UNDECAPRENYL-PHOSPHATE 4-DEOXY-4-FORMAMIDO-L-ARABINOSE TRANSFERASE-RELATED"/>
    <property type="match status" value="1"/>
</dbReference>
<dbReference type="GO" id="GO:0016740">
    <property type="term" value="F:transferase activity"/>
    <property type="evidence" value="ECO:0007669"/>
    <property type="project" value="UniProtKB-KW"/>
</dbReference>
<name>A0A2M8ENL7_9BACT</name>
<dbReference type="Pfam" id="PF00535">
    <property type="entry name" value="Glycos_transf_2"/>
    <property type="match status" value="1"/>
</dbReference>
<dbReference type="Proteomes" id="UP000230251">
    <property type="component" value="Unassembled WGS sequence"/>
</dbReference>
<evidence type="ECO:0000313" key="2">
    <source>
        <dbReference type="EMBL" id="PJC24335.1"/>
    </source>
</evidence>
<evidence type="ECO:0000313" key="3">
    <source>
        <dbReference type="Proteomes" id="UP000230251"/>
    </source>
</evidence>
<dbReference type="InterPro" id="IPR029044">
    <property type="entry name" value="Nucleotide-diphossugar_trans"/>
</dbReference>
<dbReference type="InterPro" id="IPR050256">
    <property type="entry name" value="Glycosyltransferase_2"/>
</dbReference>
<comment type="caution">
    <text evidence="2">The sequence shown here is derived from an EMBL/GenBank/DDBJ whole genome shotgun (WGS) entry which is preliminary data.</text>
</comment>
<accession>A0A2M8ENL7</accession>
<dbReference type="Gene3D" id="3.90.550.10">
    <property type="entry name" value="Spore Coat Polysaccharide Biosynthesis Protein SpsA, Chain A"/>
    <property type="match status" value="1"/>
</dbReference>
<proteinExistence type="predicted"/>
<protein>
    <submittedName>
        <fullName evidence="2">Glycosyltransferase family 2 protein</fullName>
    </submittedName>
</protein>
<dbReference type="SUPFAM" id="SSF53448">
    <property type="entry name" value="Nucleotide-diphospho-sugar transferases"/>
    <property type="match status" value="1"/>
</dbReference>
<gene>
    <name evidence="2" type="ORF">CO057_03350</name>
</gene>
<dbReference type="CDD" id="cd04179">
    <property type="entry name" value="DPM_DPG-synthase_like"/>
    <property type="match status" value="1"/>
</dbReference>
<evidence type="ECO:0000259" key="1">
    <source>
        <dbReference type="Pfam" id="PF00535"/>
    </source>
</evidence>
<dbReference type="EMBL" id="PFSI01000050">
    <property type="protein sequence ID" value="PJC24335.1"/>
    <property type="molecule type" value="Genomic_DNA"/>
</dbReference>
<dbReference type="AlphaFoldDB" id="A0A2M8ENL7"/>
<dbReference type="PANTHER" id="PTHR48090:SF7">
    <property type="entry name" value="RFBJ PROTEIN"/>
    <property type="match status" value="1"/>
</dbReference>
<reference evidence="3" key="1">
    <citation type="submission" date="2017-09" db="EMBL/GenBank/DDBJ databases">
        <title>Depth-based differentiation of microbial function through sediment-hosted aquifers and enrichment of novel symbionts in the deep terrestrial subsurface.</title>
        <authorList>
            <person name="Probst A.J."/>
            <person name="Ladd B."/>
            <person name="Jarett J.K."/>
            <person name="Geller-Mcgrath D.E."/>
            <person name="Sieber C.M.K."/>
            <person name="Emerson J.B."/>
            <person name="Anantharaman K."/>
            <person name="Thomas B.C."/>
            <person name="Malmstrom R."/>
            <person name="Stieglmeier M."/>
            <person name="Klingl A."/>
            <person name="Woyke T."/>
            <person name="Ryan C.M."/>
            <person name="Banfield J.F."/>
        </authorList>
    </citation>
    <scope>NUCLEOTIDE SEQUENCE [LARGE SCALE GENOMIC DNA]</scope>
</reference>
<sequence>MIVAIIPAYNEQGRVRVAIKDAARFVDRVVVVDDHSTDNTLSEAKDAGAIVLHHVINRGQGAALQTGTDYALNILDAEIIIHFDADGQMDAEEIPMLIEPILNDESDIVLGSRFLNKKANIPLFRWLILKGGIIFTRLVSGIKVTDTHNGFRVLSRKAASEIKITLDRMAHASEILDLIKERELRYVEKAVTIKYSEETLLKGQSSIGAIAIVKDVIKSKFL</sequence>
<organism evidence="2 3">
    <name type="scientific">Candidatus Uhrbacteria bacterium CG_4_9_14_0_2_um_filter_41_50</name>
    <dbReference type="NCBI Taxonomy" id="1975031"/>
    <lineage>
        <taxon>Bacteria</taxon>
        <taxon>Candidatus Uhriibacteriota</taxon>
    </lineage>
</organism>